<dbReference type="PANTHER" id="PTHR23324">
    <property type="entry name" value="SEC14 RELATED PROTEIN"/>
    <property type="match status" value="1"/>
</dbReference>
<dbReference type="AlphaFoldDB" id="A0ABD3M943"/>
<feature type="region of interest" description="Disordered" evidence="2">
    <location>
        <begin position="1"/>
        <end position="62"/>
    </location>
</feature>
<dbReference type="Gene3D" id="2.60.120.680">
    <property type="entry name" value="GOLD domain"/>
    <property type="match status" value="1"/>
</dbReference>
<keyword evidence="4" id="KW-1185">Reference proteome</keyword>
<sequence length="319" mass="35006">MAVNGEKQAEAATAAARHTEDDAAAAAAADDNLNNIIGTSTDDDNDDDADDGDDDDVSESNAEELEARAIARAMQSADAAYVPSPSLLASDDPYALLSQVDGPNLSENNIAVSQPSVYQAKSVPVALRAKFEVPIHVTAGGSVVQFEISTEEYDIAFGVTAEREEGITTVKESMRVNSNLEPITGKFLVGSVPCALIFSFDNEYSWFREKKVSYKITVSPPRMENVIRGRRLRAQKALEVLTREKEEVTAKHQLVASKRSELEAKVAYLTKTLAETQTSLEEIVEKESALEKKRNVREEQIKLLNLRLEKGWEDERAEV</sequence>
<feature type="compositionally biased region" description="Acidic residues" evidence="2">
    <location>
        <begin position="41"/>
        <end position="62"/>
    </location>
</feature>
<evidence type="ECO:0000313" key="4">
    <source>
        <dbReference type="Proteomes" id="UP001530293"/>
    </source>
</evidence>
<accession>A0ABD3M943</accession>
<dbReference type="Proteomes" id="UP001530293">
    <property type="component" value="Unassembled WGS sequence"/>
</dbReference>
<comment type="caution">
    <text evidence="3">The sequence shown here is derived from an EMBL/GenBank/DDBJ whole genome shotgun (WGS) entry which is preliminary data.</text>
</comment>
<proteinExistence type="predicted"/>
<organism evidence="3 4">
    <name type="scientific">Discostella pseudostelligera</name>
    <dbReference type="NCBI Taxonomy" id="259834"/>
    <lineage>
        <taxon>Eukaryota</taxon>
        <taxon>Sar</taxon>
        <taxon>Stramenopiles</taxon>
        <taxon>Ochrophyta</taxon>
        <taxon>Bacillariophyta</taxon>
        <taxon>Coscinodiscophyceae</taxon>
        <taxon>Thalassiosirophycidae</taxon>
        <taxon>Stephanodiscales</taxon>
        <taxon>Stephanodiscaceae</taxon>
        <taxon>Discostella</taxon>
    </lineage>
</organism>
<dbReference type="PANTHER" id="PTHR23324:SF83">
    <property type="entry name" value="SEC14-LIKE PROTEIN 2"/>
    <property type="match status" value="1"/>
</dbReference>
<dbReference type="SUPFAM" id="SSF101576">
    <property type="entry name" value="Supernatant protein factor (SPF), C-terminal domain"/>
    <property type="match status" value="1"/>
</dbReference>
<reference evidence="3 4" key="1">
    <citation type="submission" date="2024-10" db="EMBL/GenBank/DDBJ databases">
        <title>Updated reference genomes for cyclostephanoid diatoms.</title>
        <authorList>
            <person name="Roberts W.R."/>
            <person name="Alverson A.J."/>
        </authorList>
    </citation>
    <scope>NUCLEOTIDE SEQUENCE [LARGE SCALE GENOMIC DNA]</scope>
    <source>
        <strain evidence="3 4">AJA232-27</strain>
    </source>
</reference>
<evidence type="ECO:0000256" key="1">
    <source>
        <dbReference type="SAM" id="Coils"/>
    </source>
</evidence>
<protein>
    <recommendedName>
        <fullName evidence="5">GOLD domain-containing protein</fullName>
    </recommendedName>
</protein>
<evidence type="ECO:0000313" key="3">
    <source>
        <dbReference type="EMBL" id="KAL3758496.1"/>
    </source>
</evidence>
<feature type="coiled-coil region" evidence="1">
    <location>
        <begin position="231"/>
        <end position="293"/>
    </location>
</feature>
<dbReference type="EMBL" id="JALLBG020000228">
    <property type="protein sequence ID" value="KAL3758496.1"/>
    <property type="molecule type" value="Genomic_DNA"/>
</dbReference>
<evidence type="ECO:0000256" key="2">
    <source>
        <dbReference type="SAM" id="MobiDB-lite"/>
    </source>
</evidence>
<name>A0ABD3M943_9STRA</name>
<gene>
    <name evidence="3" type="ORF">ACHAWU_008250</name>
</gene>
<dbReference type="InterPro" id="IPR036598">
    <property type="entry name" value="GOLD_dom_sf"/>
</dbReference>
<evidence type="ECO:0008006" key="5">
    <source>
        <dbReference type="Google" id="ProtNLM"/>
    </source>
</evidence>
<keyword evidence="1" id="KW-0175">Coiled coil</keyword>
<dbReference type="InterPro" id="IPR051064">
    <property type="entry name" value="SEC14/CRAL-TRIO_domain"/>
</dbReference>